<dbReference type="EMBL" id="BLIN01000005">
    <property type="protein sequence ID" value="GFE07472.1"/>
    <property type="molecule type" value="Genomic_DNA"/>
</dbReference>
<protein>
    <submittedName>
        <fullName evidence="2">Uncharacterized protein</fullName>
    </submittedName>
</protein>
<organism evidence="2 3">
    <name type="scientific">Streptomyces caniferus</name>
    <dbReference type="NCBI Taxonomy" id="285557"/>
    <lineage>
        <taxon>Bacteria</taxon>
        <taxon>Bacillati</taxon>
        <taxon>Actinomycetota</taxon>
        <taxon>Actinomycetes</taxon>
        <taxon>Kitasatosporales</taxon>
        <taxon>Streptomycetaceae</taxon>
        <taxon>Streptomyces</taxon>
    </lineage>
</organism>
<sequence length="110" mass="10950">MTASGRAARRAVAGRAVSAASAGGPVEAATLAPRATEVTPADVDLMNDLRELPRSPSARAGGRGPVAAPGLISSAYRIASPCRKELVDGAPDGTGRQGGTAGGLRQWGDD</sequence>
<name>A0A640SAB0_9ACTN</name>
<comment type="caution">
    <text evidence="2">The sequence shown here is derived from an EMBL/GenBank/DDBJ whole genome shotgun (WGS) entry which is preliminary data.</text>
</comment>
<feature type="compositionally biased region" description="Low complexity" evidence="1">
    <location>
        <begin position="1"/>
        <end position="29"/>
    </location>
</feature>
<dbReference type="Proteomes" id="UP000435837">
    <property type="component" value="Unassembled WGS sequence"/>
</dbReference>
<dbReference type="AlphaFoldDB" id="A0A640SAB0"/>
<evidence type="ECO:0000313" key="2">
    <source>
        <dbReference type="EMBL" id="GFE07472.1"/>
    </source>
</evidence>
<proteinExistence type="predicted"/>
<reference evidence="2 3" key="1">
    <citation type="submission" date="2019-12" db="EMBL/GenBank/DDBJ databases">
        <title>Whole genome shotgun sequence of Streptomyces caniferus NBRC 15389.</title>
        <authorList>
            <person name="Ichikawa N."/>
            <person name="Kimura A."/>
            <person name="Kitahashi Y."/>
            <person name="Komaki H."/>
            <person name="Tamura T."/>
        </authorList>
    </citation>
    <scope>NUCLEOTIDE SEQUENCE [LARGE SCALE GENOMIC DNA]</scope>
    <source>
        <strain evidence="2 3">NBRC 15389</strain>
    </source>
</reference>
<feature type="region of interest" description="Disordered" evidence="1">
    <location>
        <begin position="1"/>
        <end position="42"/>
    </location>
</feature>
<accession>A0A640SAB0</accession>
<gene>
    <name evidence="2" type="ORF">Scani_37400</name>
</gene>
<feature type="region of interest" description="Disordered" evidence="1">
    <location>
        <begin position="85"/>
        <end position="110"/>
    </location>
</feature>
<evidence type="ECO:0000313" key="3">
    <source>
        <dbReference type="Proteomes" id="UP000435837"/>
    </source>
</evidence>
<evidence type="ECO:0000256" key="1">
    <source>
        <dbReference type="SAM" id="MobiDB-lite"/>
    </source>
</evidence>